<keyword evidence="9" id="KW-1185">Reference proteome</keyword>
<evidence type="ECO:0000256" key="5">
    <source>
        <dbReference type="ARBA" id="ARBA00023002"/>
    </source>
</evidence>
<evidence type="ECO:0000256" key="3">
    <source>
        <dbReference type="ARBA" id="ARBA00022617"/>
    </source>
</evidence>
<sequence length="423" mass="46148">MELTAPDSTFALAARGYAWLPALRRRARPDTPVRTRLLGRPVVVVSGPEAVRWFYDERHVLRAGAIPDPVLATLFGQGAVHTLDGPEHRSRKALFTKVLHDPDHIVDLTRLAAEQWGEAVADWSRDGRTVTLFDEAARILTRAASTWCGLPPESGKSADALAADLIAMVDGFGTAGPLAWRRARAARKRTEARMAALIEDVRAGRTKAPEDTPLHAVAHHTDEDGARLSARTAAVELINLLRPTAAVAWFLAFAAHALHHRPEVRTALRESGPEYAVAFAHEVRRFYPFVPFLGGHAAADLLWHGESIPAGRTVLLDVFGQLHDPGLWEHPTAFDPTRFLGRTVDPDLLVPQGGADPSTGHRCPGEDVVIALLSTLAPRLASLDYEVPPQNLRISLRRIPAHLPSGFRIQEIHAPEPARSATA</sequence>
<keyword evidence="5" id="KW-0560">Oxidoreductase</keyword>
<keyword evidence="4" id="KW-0479">Metal-binding</keyword>
<dbReference type="InterPro" id="IPR001128">
    <property type="entry name" value="Cyt_P450"/>
</dbReference>
<dbReference type="PRINTS" id="PR00463">
    <property type="entry name" value="EP450I"/>
</dbReference>
<dbReference type="InterPro" id="IPR036396">
    <property type="entry name" value="Cyt_P450_sf"/>
</dbReference>
<dbReference type="PANTHER" id="PTHR24286:SF24">
    <property type="entry name" value="LANOSTEROL 14-ALPHA DEMETHYLASE"/>
    <property type="match status" value="1"/>
</dbReference>
<dbReference type="Gene3D" id="1.10.630.10">
    <property type="entry name" value="Cytochrome P450"/>
    <property type="match status" value="1"/>
</dbReference>
<dbReference type="RefSeq" id="WP_187814831.1">
    <property type="nucleotide sequence ID" value="NZ_JACTVJ010000007.1"/>
</dbReference>
<evidence type="ECO:0000313" key="8">
    <source>
        <dbReference type="EMBL" id="MBC9714396.1"/>
    </source>
</evidence>
<keyword evidence="3" id="KW-0349">Heme</keyword>
<comment type="cofactor">
    <cofactor evidence="1">
        <name>heme</name>
        <dbReference type="ChEBI" id="CHEBI:30413"/>
    </cofactor>
</comment>
<name>A0ABR7SFX6_9ACTN</name>
<keyword evidence="7" id="KW-0503">Monooxygenase</keyword>
<accession>A0ABR7SFX6</accession>
<evidence type="ECO:0000256" key="1">
    <source>
        <dbReference type="ARBA" id="ARBA00001971"/>
    </source>
</evidence>
<protein>
    <submittedName>
        <fullName evidence="8">Cytochrome P450</fullName>
    </submittedName>
</protein>
<evidence type="ECO:0000256" key="2">
    <source>
        <dbReference type="ARBA" id="ARBA00010617"/>
    </source>
</evidence>
<comment type="caution">
    <text evidence="8">The sequence shown here is derived from an EMBL/GenBank/DDBJ whole genome shotgun (WGS) entry which is preliminary data.</text>
</comment>
<dbReference type="SUPFAM" id="SSF48264">
    <property type="entry name" value="Cytochrome P450"/>
    <property type="match status" value="1"/>
</dbReference>
<dbReference type="Pfam" id="PF00067">
    <property type="entry name" value="p450"/>
    <property type="match status" value="1"/>
</dbReference>
<dbReference type="Proteomes" id="UP000642284">
    <property type="component" value="Unassembled WGS sequence"/>
</dbReference>
<proteinExistence type="inferred from homology"/>
<dbReference type="CDD" id="cd11067">
    <property type="entry name" value="CYP152"/>
    <property type="match status" value="1"/>
</dbReference>
<gene>
    <name evidence="8" type="ORF">H9Y04_17695</name>
</gene>
<evidence type="ECO:0000313" key="9">
    <source>
        <dbReference type="Proteomes" id="UP000642284"/>
    </source>
</evidence>
<dbReference type="EMBL" id="JACTVJ010000007">
    <property type="protein sequence ID" value="MBC9714396.1"/>
    <property type="molecule type" value="Genomic_DNA"/>
</dbReference>
<keyword evidence="6" id="KW-0408">Iron</keyword>
<dbReference type="InterPro" id="IPR002401">
    <property type="entry name" value="Cyt_P450_E_grp-I"/>
</dbReference>
<dbReference type="PANTHER" id="PTHR24286">
    <property type="entry name" value="CYTOCHROME P450 26"/>
    <property type="match status" value="1"/>
</dbReference>
<organism evidence="8 9">
    <name type="scientific">Streptomyces polyasparticus</name>
    <dbReference type="NCBI Taxonomy" id="2767826"/>
    <lineage>
        <taxon>Bacteria</taxon>
        <taxon>Bacillati</taxon>
        <taxon>Actinomycetota</taxon>
        <taxon>Actinomycetes</taxon>
        <taxon>Kitasatosporales</taxon>
        <taxon>Streptomycetaceae</taxon>
        <taxon>Streptomyces</taxon>
    </lineage>
</organism>
<evidence type="ECO:0000256" key="4">
    <source>
        <dbReference type="ARBA" id="ARBA00022723"/>
    </source>
</evidence>
<comment type="similarity">
    <text evidence="2">Belongs to the cytochrome P450 family.</text>
</comment>
<reference evidence="8 9" key="1">
    <citation type="submission" date="2020-08" db="EMBL/GenBank/DDBJ databases">
        <title>Genemic of Streptomyces polyaspartic.</title>
        <authorList>
            <person name="Liu W."/>
        </authorList>
    </citation>
    <scope>NUCLEOTIDE SEQUENCE [LARGE SCALE GENOMIC DNA]</scope>
    <source>
        <strain evidence="8 9">TRM66268-LWL</strain>
    </source>
</reference>
<evidence type="ECO:0000256" key="7">
    <source>
        <dbReference type="ARBA" id="ARBA00023033"/>
    </source>
</evidence>
<evidence type="ECO:0000256" key="6">
    <source>
        <dbReference type="ARBA" id="ARBA00023004"/>
    </source>
</evidence>